<keyword evidence="2" id="KW-0812">Transmembrane</keyword>
<name>A0A834Y6C7_APHGI</name>
<gene>
    <name evidence="3" type="ORF">HCN44_009371</name>
</gene>
<dbReference type="InterPro" id="IPR032145">
    <property type="entry name" value="DUF4818"/>
</dbReference>
<comment type="caution">
    <text evidence="3">The sequence shown here is derived from an EMBL/GenBank/DDBJ whole genome shotgun (WGS) entry which is preliminary data.</text>
</comment>
<feature type="transmembrane region" description="Helical" evidence="2">
    <location>
        <begin position="37"/>
        <end position="56"/>
    </location>
</feature>
<evidence type="ECO:0000256" key="2">
    <source>
        <dbReference type="SAM" id="Phobius"/>
    </source>
</evidence>
<sequence>MTKLLFTIWSLGLNLFGINIFHICFANSMIDEDGEEFITGPQLCSNIFACGVYIIIVNERIFPSSFRKPTSSVICVYEFLVTAFILEFSVACIWGPIDVLIMNRLPDVICHTLSAMKCEETGEWIRKNQWLSINSTIGVSCGFLIFSLYVTRAIELSDIWEYGLVEFFNQTKLKLLNRFLSELPKADYEIQNNCQCPSKSKKTRKSHQSKTRRRRKRSSS</sequence>
<reference evidence="3 4" key="1">
    <citation type="submission" date="2020-08" db="EMBL/GenBank/DDBJ databases">
        <title>Aphidius gifuensis genome sequencing and assembly.</title>
        <authorList>
            <person name="Du Z."/>
        </authorList>
    </citation>
    <scope>NUCLEOTIDE SEQUENCE [LARGE SCALE GENOMIC DNA]</scope>
    <source>
        <strain evidence="3">YNYX2018</strain>
        <tissue evidence="3">Adults</tissue>
    </source>
</reference>
<dbReference type="AlphaFoldDB" id="A0A834Y6C7"/>
<evidence type="ECO:0000313" key="3">
    <source>
        <dbReference type="EMBL" id="KAF7997973.1"/>
    </source>
</evidence>
<keyword evidence="2" id="KW-1133">Transmembrane helix</keyword>
<proteinExistence type="predicted"/>
<keyword evidence="2" id="KW-0472">Membrane</keyword>
<dbReference type="EMBL" id="JACMRX010000001">
    <property type="protein sequence ID" value="KAF7997973.1"/>
    <property type="molecule type" value="Genomic_DNA"/>
</dbReference>
<feature type="transmembrane region" description="Helical" evidence="2">
    <location>
        <begin position="6"/>
        <end position="25"/>
    </location>
</feature>
<keyword evidence="4" id="KW-1185">Reference proteome</keyword>
<protein>
    <submittedName>
        <fullName evidence="3">Uncharacterized protein</fullName>
    </submittedName>
</protein>
<evidence type="ECO:0000313" key="4">
    <source>
        <dbReference type="Proteomes" id="UP000639338"/>
    </source>
</evidence>
<organism evidence="3 4">
    <name type="scientific">Aphidius gifuensis</name>
    <name type="common">Parasitoid wasp</name>
    <dbReference type="NCBI Taxonomy" id="684658"/>
    <lineage>
        <taxon>Eukaryota</taxon>
        <taxon>Metazoa</taxon>
        <taxon>Ecdysozoa</taxon>
        <taxon>Arthropoda</taxon>
        <taxon>Hexapoda</taxon>
        <taxon>Insecta</taxon>
        <taxon>Pterygota</taxon>
        <taxon>Neoptera</taxon>
        <taxon>Endopterygota</taxon>
        <taxon>Hymenoptera</taxon>
        <taxon>Apocrita</taxon>
        <taxon>Ichneumonoidea</taxon>
        <taxon>Braconidae</taxon>
        <taxon>Aphidiinae</taxon>
        <taxon>Aphidius</taxon>
    </lineage>
</organism>
<feature type="transmembrane region" description="Helical" evidence="2">
    <location>
        <begin position="130"/>
        <end position="150"/>
    </location>
</feature>
<accession>A0A834Y6C7</accession>
<dbReference type="Pfam" id="PF16089">
    <property type="entry name" value="DUF4818"/>
    <property type="match status" value="1"/>
</dbReference>
<dbReference type="OrthoDB" id="7686821at2759"/>
<feature type="region of interest" description="Disordered" evidence="1">
    <location>
        <begin position="196"/>
        <end position="220"/>
    </location>
</feature>
<dbReference type="Proteomes" id="UP000639338">
    <property type="component" value="Unassembled WGS sequence"/>
</dbReference>
<feature type="compositionally biased region" description="Basic residues" evidence="1">
    <location>
        <begin position="199"/>
        <end position="220"/>
    </location>
</feature>
<feature type="transmembrane region" description="Helical" evidence="2">
    <location>
        <begin position="76"/>
        <end position="97"/>
    </location>
</feature>
<evidence type="ECO:0000256" key="1">
    <source>
        <dbReference type="SAM" id="MobiDB-lite"/>
    </source>
</evidence>